<dbReference type="Proteomes" id="UP001501116">
    <property type="component" value="Unassembled WGS sequence"/>
</dbReference>
<dbReference type="SMART" id="SM00421">
    <property type="entry name" value="HTH_LUXR"/>
    <property type="match status" value="1"/>
</dbReference>
<dbReference type="Gene3D" id="1.10.10.10">
    <property type="entry name" value="Winged helix-like DNA-binding domain superfamily/Winged helix DNA-binding domain"/>
    <property type="match status" value="1"/>
</dbReference>
<protein>
    <recommendedName>
        <fullName evidence="1">HTH luxR-type domain-containing protein</fullName>
    </recommendedName>
</protein>
<accession>A0ABN2QIN8</accession>
<dbReference type="Pfam" id="PF08448">
    <property type="entry name" value="PAS_4"/>
    <property type="match status" value="1"/>
</dbReference>
<keyword evidence="3" id="KW-1185">Reference proteome</keyword>
<reference evidence="2 3" key="1">
    <citation type="journal article" date="2019" name="Int. J. Syst. Evol. Microbiol.">
        <title>The Global Catalogue of Microorganisms (GCM) 10K type strain sequencing project: providing services to taxonomists for standard genome sequencing and annotation.</title>
        <authorList>
            <consortium name="The Broad Institute Genomics Platform"/>
            <consortium name="The Broad Institute Genome Sequencing Center for Infectious Disease"/>
            <person name="Wu L."/>
            <person name="Ma J."/>
        </authorList>
    </citation>
    <scope>NUCLEOTIDE SEQUENCE [LARGE SCALE GENOMIC DNA]</scope>
    <source>
        <strain evidence="2 3">JCM 14545</strain>
    </source>
</reference>
<dbReference type="InterPro" id="IPR000014">
    <property type="entry name" value="PAS"/>
</dbReference>
<dbReference type="InterPro" id="IPR016032">
    <property type="entry name" value="Sig_transdc_resp-reg_C-effctor"/>
</dbReference>
<evidence type="ECO:0000313" key="3">
    <source>
        <dbReference type="Proteomes" id="UP001501116"/>
    </source>
</evidence>
<dbReference type="SUPFAM" id="SSF46894">
    <property type="entry name" value="C-terminal effector domain of the bipartite response regulators"/>
    <property type="match status" value="1"/>
</dbReference>
<dbReference type="InterPro" id="IPR013656">
    <property type="entry name" value="PAS_4"/>
</dbReference>
<evidence type="ECO:0000259" key="1">
    <source>
        <dbReference type="SMART" id="SM00421"/>
    </source>
</evidence>
<dbReference type="InterPro" id="IPR000792">
    <property type="entry name" value="Tscrpt_reg_LuxR_C"/>
</dbReference>
<dbReference type="InterPro" id="IPR036388">
    <property type="entry name" value="WH-like_DNA-bd_sf"/>
</dbReference>
<dbReference type="Gene3D" id="3.30.450.20">
    <property type="entry name" value="PAS domain"/>
    <property type="match status" value="1"/>
</dbReference>
<evidence type="ECO:0000313" key="2">
    <source>
        <dbReference type="EMBL" id="GAA1952090.1"/>
    </source>
</evidence>
<organism evidence="2 3">
    <name type="scientific">Amycolatopsis minnesotensis</name>
    <dbReference type="NCBI Taxonomy" id="337894"/>
    <lineage>
        <taxon>Bacteria</taxon>
        <taxon>Bacillati</taxon>
        <taxon>Actinomycetota</taxon>
        <taxon>Actinomycetes</taxon>
        <taxon>Pseudonocardiales</taxon>
        <taxon>Pseudonocardiaceae</taxon>
        <taxon>Amycolatopsis</taxon>
    </lineage>
</organism>
<comment type="caution">
    <text evidence="2">The sequence shown here is derived from an EMBL/GenBank/DDBJ whole genome shotgun (WGS) entry which is preliminary data.</text>
</comment>
<dbReference type="SUPFAM" id="SSF55785">
    <property type="entry name" value="PYP-like sensor domain (PAS domain)"/>
    <property type="match status" value="1"/>
</dbReference>
<gene>
    <name evidence="2" type="ORF">GCM10009754_21250</name>
</gene>
<dbReference type="Pfam" id="PF00196">
    <property type="entry name" value="GerE"/>
    <property type="match status" value="1"/>
</dbReference>
<dbReference type="CDD" id="cd00130">
    <property type="entry name" value="PAS"/>
    <property type="match status" value="1"/>
</dbReference>
<proteinExistence type="predicted"/>
<feature type="domain" description="HTH luxR-type" evidence="1">
    <location>
        <begin position="149"/>
        <end position="206"/>
    </location>
</feature>
<dbReference type="RefSeq" id="WP_344416231.1">
    <property type="nucleotide sequence ID" value="NZ_BAAANN010000007.1"/>
</dbReference>
<dbReference type="InterPro" id="IPR035965">
    <property type="entry name" value="PAS-like_dom_sf"/>
</dbReference>
<dbReference type="EMBL" id="BAAANN010000007">
    <property type="protein sequence ID" value="GAA1952090.1"/>
    <property type="molecule type" value="Genomic_DNA"/>
</dbReference>
<sequence length="227" mass="24465">MSEVLDAVSAVERGTAGNQGRVGSPGRPAAEFSDICIASLDSDLRVLEANGDFLYQFGRSASGVCGQHFGDFVHPSVKQVTLQHLAKLTEGRRDRFSARLVGLRPGDGVFSGDLTGVAVRAQDGVASSIVLLVRPDWKGDSARTLPDRRKMLSELDASVLEGVAAGISTVQLASKLYLSRQGIEYHVGAMLRRFRSPNRSALVAKAYSQGVLRIGQWPPKVTPEYIR</sequence>
<name>A0ABN2QIN8_9PSEU</name>